<dbReference type="Pfam" id="PF01593">
    <property type="entry name" value="Amino_oxidase"/>
    <property type="match status" value="1"/>
</dbReference>
<dbReference type="EC" id="1.3.3.15" evidence="5 11"/>
<evidence type="ECO:0000256" key="9">
    <source>
        <dbReference type="ARBA" id="ARBA00023002"/>
    </source>
</evidence>
<protein>
    <recommendedName>
        <fullName evidence="6 11">Coproporphyrinogen III oxidase</fullName>
        <ecNumber evidence="5 11">1.3.3.15</ecNumber>
    </recommendedName>
</protein>
<dbReference type="GO" id="GO:0006783">
    <property type="term" value="P:heme biosynthetic process"/>
    <property type="evidence" value="ECO:0007669"/>
    <property type="project" value="UniProtKB-UniRule"/>
</dbReference>
<evidence type="ECO:0000256" key="1">
    <source>
        <dbReference type="ARBA" id="ARBA00001755"/>
    </source>
</evidence>
<dbReference type="UniPathway" id="UPA00252"/>
<dbReference type="PANTHER" id="PTHR42923">
    <property type="entry name" value="PROTOPORPHYRINOGEN OXIDASE"/>
    <property type="match status" value="1"/>
</dbReference>
<evidence type="ECO:0000256" key="8">
    <source>
        <dbReference type="ARBA" id="ARBA00022827"/>
    </source>
</evidence>
<dbReference type="GO" id="GO:0005737">
    <property type="term" value="C:cytoplasm"/>
    <property type="evidence" value="ECO:0007669"/>
    <property type="project" value="UniProtKB-SubCell"/>
</dbReference>
<dbReference type="InterPro" id="IPR002937">
    <property type="entry name" value="Amino_oxidase"/>
</dbReference>
<dbReference type="Gene3D" id="1.10.3110.10">
    <property type="entry name" value="protoporphyrinogen ix oxidase, domain 3"/>
    <property type="match status" value="1"/>
</dbReference>
<dbReference type="Gene3D" id="3.90.660.20">
    <property type="entry name" value="Protoporphyrinogen oxidase, mitochondrial, domain 2"/>
    <property type="match status" value="1"/>
</dbReference>
<evidence type="ECO:0000259" key="12">
    <source>
        <dbReference type="Pfam" id="PF01593"/>
    </source>
</evidence>
<dbReference type="InterPro" id="IPR004572">
    <property type="entry name" value="Protoporphyrinogen_oxidase"/>
</dbReference>
<dbReference type="Gene3D" id="3.50.50.60">
    <property type="entry name" value="FAD/NAD(P)-binding domain"/>
    <property type="match status" value="1"/>
</dbReference>
<evidence type="ECO:0000256" key="2">
    <source>
        <dbReference type="ARBA" id="ARBA00001974"/>
    </source>
</evidence>
<dbReference type="InterPro" id="IPR036188">
    <property type="entry name" value="FAD/NAD-bd_sf"/>
</dbReference>
<comment type="catalytic activity">
    <reaction evidence="1">
        <text>coproporphyrinogen III + 3 O2 = coproporphyrin III + 3 H2O2</text>
        <dbReference type="Rhea" id="RHEA:43436"/>
        <dbReference type="ChEBI" id="CHEBI:15379"/>
        <dbReference type="ChEBI" id="CHEBI:16240"/>
        <dbReference type="ChEBI" id="CHEBI:57309"/>
        <dbReference type="ChEBI" id="CHEBI:131725"/>
        <dbReference type="EC" id="1.3.3.15"/>
    </reaction>
    <physiologicalReaction direction="left-to-right" evidence="1">
        <dbReference type="Rhea" id="RHEA:43437"/>
    </physiologicalReaction>
</comment>
<accession>A0A0J8GDV9</accession>
<proteinExistence type="inferred from homology"/>
<comment type="subcellular location">
    <subcellularLocation>
        <location evidence="11">Cytoplasm</location>
    </subcellularLocation>
</comment>
<evidence type="ECO:0000256" key="7">
    <source>
        <dbReference type="ARBA" id="ARBA00022630"/>
    </source>
</evidence>
<evidence type="ECO:0000256" key="6">
    <source>
        <dbReference type="ARBA" id="ARBA00019046"/>
    </source>
</evidence>
<evidence type="ECO:0000256" key="4">
    <source>
        <dbReference type="ARBA" id="ARBA00008310"/>
    </source>
</evidence>
<dbReference type="PATRIC" id="fig|1430899.3.peg.1868"/>
<evidence type="ECO:0000313" key="14">
    <source>
        <dbReference type="Proteomes" id="UP000052258"/>
    </source>
</evidence>
<organism evidence="13 14">
    <name type="scientific">Listeria fleischmannii 1991</name>
    <dbReference type="NCBI Taxonomy" id="1430899"/>
    <lineage>
        <taxon>Bacteria</taxon>
        <taxon>Bacillati</taxon>
        <taxon>Bacillota</taxon>
        <taxon>Bacilli</taxon>
        <taxon>Bacillales</taxon>
        <taxon>Listeriaceae</taxon>
        <taxon>Listeria</taxon>
    </lineage>
</organism>
<dbReference type="RefSeq" id="WP_007477394.1">
    <property type="nucleotide sequence ID" value="NZ_KQ130617.1"/>
</dbReference>
<keyword evidence="11" id="KW-0963">Cytoplasm</keyword>
<evidence type="ECO:0000256" key="3">
    <source>
        <dbReference type="ARBA" id="ARBA00004744"/>
    </source>
</evidence>
<evidence type="ECO:0000313" key="13">
    <source>
        <dbReference type="EMBL" id="KMT58968.1"/>
    </source>
</evidence>
<feature type="domain" description="Amine oxidase" evidence="12">
    <location>
        <begin position="11"/>
        <end position="457"/>
    </location>
</feature>
<comment type="pathway">
    <text evidence="3 11">Porphyrin-containing compound metabolism; protoheme biosynthesis.</text>
</comment>
<comment type="similarity">
    <text evidence="4 11">Belongs to the protoporphyrinogen/coproporphyrinogen oxidase family. Coproporphyrinogen III oxidase subfamily.</text>
</comment>
<keyword evidence="14" id="KW-1185">Reference proteome</keyword>
<evidence type="ECO:0000256" key="10">
    <source>
        <dbReference type="ARBA" id="ARBA00023133"/>
    </source>
</evidence>
<evidence type="ECO:0000256" key="11">
    <source>
        <dbReference type="RuleBase" id="RU364052"/>
    </source>
</evidence>
<dbReference type="AlphaFoldDB" id="A0A0J8GDV9"/>
<dbReference type="SUPFAM" id="SSF51905">
    <property type="entry name" value="FAD/NAD(P)-binding domain"/>
    <property type="match status" value="1"/>
</dbReference>
<dbReference type="SUPFAM" id="SSF54373">
    <property type="entry name" value="FAD-linked reductases, C-terminal domain"/>
    <property type="match status" value="1"/>
</dbReference>
<dbReference type="OrthoDB" id="9805195at2"/>
<dbReference type="EMBL" id="AZHO01000022">
    <property type="protein sequence ID" value="KMT58968.1"/>
    <property type="molecule type" value="Genomic_DNA"/>
</dbReference>
<dbReference type="PANTHER" id="PTHR42923:SF3">
    <property type="entry name" value="PROTOPORPHYRINOGEN OXIDASE"/>
    <property type="match status" value="1"/>
</dbReference>
<keyword evidence="10 11" id="KW-0350">Heme biosynthesis</keyword>
<evidence type="ECO:0000256" key="5">
    <source>
        <dbReference type="ARBA" id="ARBA00012402"/>
    </source>
</evidence>
<reference evidence="13 14" key="1">
    <citation type="journal article" date="2015" name="Genome Biol. Evol.">
        <title>Comparative Genomics of Listeria Sensu Lato: Genus-Wide Differences in Evolutionary Dynamics and the Progressive Gain of Complex, Potentially Pathogenicity-Related Traits through Lateral Gene Transfer.</title>
        <authorList>
            <person name="Chiara M."/>
            <person name="Caruso M."/>
            <person name="D'Erchia A.M."/>
            <person name="Manzari C."/>
            <person name="Fraccalvieri R."/>
            <person name="Goffredo E."/>
            <person name="Latorre L."/>
            <person name="Miccolupo A."/>
            <person name="Padalino I."/>
            <person name="Santagada G."/>
            <person name="Chiocco D."/>
            <person name="Pesole G."/>
            <person name="Horner D.S."/>
            <person name="Parisi A."/>
        </authorList>
    </citation>
    <scope>NUCLEOTIDE SEQUENCE [LARGE SCALE GENOMIC DNA]</scope>
    <source>
        <strain evidence="13 14">1991</strain>
    </source>
</reference>
<name>A0A0J8GDV9_9LIST</name>
<comment type="caution">
    <text evidence="13">The sequence shown here is derived from an EMBL/GenBank/DDBJ whole genome shotgun (WGS) entry which is preliminary data.</text>
</comment>
<keyword evidence="8 11" id="KW-0274">FAD</keyword>
<gene>
    <name evidence="13" type="ORF">X560_1829</name>
</gene>
<comment type="cofactor">
    <cofactor evidence="2 11">
        <name>FAD</name>
        <dbReference type="ChEBI" id="CHEBI:57692"/>
    </cofactor>
</comment>
<dbReference type="NCBIfam" id="TIGR00562">
    <property type="entry name" value="proto_IX_ox"/>
    <property type="match status" value="1"/>
</dbReference>
<comment type="function">
    <text evidence="11">Involved in coproporphyrin-dependent heme b biosynthesis. Catalyzes the oxidation of coproporphyrinogen III to coproporphyrin III.</text>
</comment>
<sequence>MKRILIIGGGLSGLTAAYTLEKNKTENVTWDLYEQAETFGGKFETVKRDGFLIEKGPDSFLARKEAGIQLVAELGLTDKLIANATGRSYIFHDGSLHPIPEGSVMGIPTDEKALLASSLLTEAGKERAILEKTLPYDSKNEDVSLGEFFEARFGHELVKRLVEPLLSGIYAGNIYEMSLRATFPQFEQAILKAGSLMEGLKTPSDAKMSTTGTKNTIGAFRTLAGGLSELPNELVRKLPKDHLHASKCASAIIKKGKSYEVQFSDGTTEEGDAILIAATHDALIKLLDNETTRPFQNRPLTTLATVSLAYDDEKRANLKEGTGYLVARTGNDETTACTWVHKKWPHMVPDGKMLLRGFVGKSGENLVSTKSDDELIHIVLNNYKKMMHLNETPLFAEVSRMEHAMPQYDVGHSLRLSAFRKNLAASYPRVEFAGMSYNGVGIPDCIRTAKESANQLLNEVEMID</sequence>
<dbReference type="InterPro" id="IPR050464">
    <property type="entry name" value="Zeta_carotene_desat/Oxidored"/>
</dbReference>
<keyword evidence="7 11" id="KW-0285">Flavoprotein</keyword>
<dbReference type="GO" id="GO:0004729">
    <property type="term" value="F:oxygen-dependent protoporphyrinogen oxidase activity"/>
    <property type="evidence" value="ECO:0007669"/>
    <property type="project" value="UniProtKB-UniRule"/>
</dbReference>
<keyword evidence="9 11" id="KW-0560">Oxidoreductase</keyword>
<dbReference type="Proteomes" id="UP000052258">
    <property type="component" value="Unassembled WGS sequence"/>
</dbReference>